<dbReference type="NCBIfam" id="TIGR01826">
    <property type="entry name" value="CofD_related"/>
    <property type="match status" value="1"/>
</dbReference>
<dbReference type="GO" id="GO:0043743">
    <property type="term" value="F:LPPG:FO 2-phospho-L-lactate transferase activity"/>
    <property type="evidence" value="ECO:0007669"/>
    <property type="project" value="InterPro"/>
</dbReference>
<dbReference type="CDD" id="cd07187">
    <property type="entry name" value="YvcK_like"/>
    <property type="match status" value="1"/>
</dbReference>
<accession>A0A7C3DI41</accession>
<proteinExistence type="inferred from homology"/>
<dbReference type="EMBL" id="DSWI01000026">
    <property type="protein sequence ID" value="HFG21295.1"/>
    <property type="molecule type" value="Genomic_DNA"/>
</dbReference>
<dbReference type="Pfam" id="PF01933">
    <property type="entry name" value="CofD"/>
    <property type="match status" value="1"/>
</dbReference>
<comment type="subcellular location">
    <subcellularLocation>
        <location evidence="2">Cytoplasm</location>
    </subcellularLocation>
</comment>
<keyword evidence="3" id="KW-1133">Transmembrane helix</keyword>
<protein>
    <recommendedName>
        <fullName evidence="2">Putative gluconeogenesis factor</fullName>
    </recommendedName>
</protein>
<dbReference type="Gene3D" id="3.40.50.10680">
    <property type="entry name" value="CofD-like domains"/>
    <property type="match status" value="1"/>
</dbReference>
<keyword evidence="3" id="KW-0812">Transmembrane</keyword>
<dbReference type="PANTHER" id="PTHR30135">
    <property type="entry name" value="UNCHARACTERIZED PROTEIN YVCK-RELATED"/>
    <property type="match status" value="1"/>
</dbReference>
<reference evidence="4" key="1">
    <citation type="journal article" date="2020" name="mSystems">
        <title>Genome- and Community-Level Interaction Insights into Carbon Utilization and Element Cycling Functions of Hydrothermarchaeota in Hydrothermal Sediment.</title>
        <authorList>
            <person name="Zhou Z."/>
            <person name="Liu Y."/>
            <person name="Xu W."/>
            <person name="Pan J."/>
            <person name="Luo Z.H."/>
            <person name="Li M."/>
        </authorList>
    </citation>
    <scope>NUCLEOTIDE SEQUENCE [LARGE SCALE GENOMIC DNA]</scope>
    <source>
        <strain evidence="4">SpSt-524</strain>
    </source>
</reference>
<keyword evidence="1 2" id="KW-0963">Cytoplasm</keyword>
<name>A0A7C3DI41_MEIRU</name>
<comment type="function">
    <text evidence="2">Required for morphogenesis under gluconeogenic growth conditions.</text>
</comment>
<dbReference type="AlphaFoldDB" id="A0A7C3DI41"/>
<evidence type="ECO:0000256" key="2">
    <source>
        <dbReference type="HAMAP-Rule" id="MF_00973"/>
    </source>
</evidence>
<dbReference type="RefSeq" id="WP_409656391.1">
    <property type="nucleotide sequence ID" value="NZ_JBKBUW010000026.1"/>
</dbReference>
<comment type="similarity">
    <text evidence="2">Belongs to the gluconeogenesis factor family.</text>
</comment>
<sequence>MIWNKAKRPNLQRLAQVLRANPADDRFLSSLRWLLPGMRVKRYAFLAALGMLCMFTGVVHLSWQTSLLPWFLQTTRWAGYFSIPLWVSGGLWLLGGLTLFLAGLRWMNRSMLSAITDPSSVSKQVYIRRRLEAGPRIVALGGGTGLSRVLRGLKMETANITAVVAVTDDGGSTGRLRVSFGVPAVGDLVDCLAALSDAEGLPDLMEYRFQRGEELKGHTFGNLMLVSLSELNNDFAKAMRQANQVLRLRGAVWPATYEAARLWAEREDGSRVQGETALREQPGRIRRVGLAPIGVAAMPEAIAALQKAELIVLGPGSLYSSVIPSFLPKGIQVAIQQSPAKLVYIVNIMSERGETEGMDAYDHFHAVEQHLGRRPNVVLVNNARIPDDLLKRYRAEGQMPVHFNPKRFEGLGVQIVADDFLEPGFAQHDPKRLVKALVNLC</sequence>
<dbReference type="HAMAP" id="MF_00973">
    <property type="entry name" value="Gluconeogen_factor"/>
    <property type="match status" value="1"/>
</dbReference>
<dbReference type="InterPro" id="IPR002882">
    <property type="entry name" value="CofD"/>
</dbReference>
<evidence type="ECO:0000256" key="1">
    <source>
        <dbReference type="ARBA" id="ARBA00022490"/>
    </source>
</evidence>
<evidence type="ECO:0000313" key="4">
    <source>
        <dbReference type="EMBL" id="HFG21295.1"/>
    </source>
</evidence>
<comment type="caution">
    <text evidence="4">The sequence shown here is derived from an EMBL/GenBank/DDBJ whole genome shotgun (WGS) entry which is preliminary data.</text>
</comment>
<evidence type="ECO:0000256" key="3">
    <source>
        <dbReference type="SAM" id="Phobius"/>
    </source>
</evidence>
<dbReference type="InterPro" id="IPR038136">
    <property type="entry name" value="CofD-like_dom_sf"/>
</dbReference>
<feature type="transmembrane region" description="Helical" evidence="3">
    <location>
        <begin position="43"/>
        <end position="63"/>
    </location>
</feature>
<dbReference type="InterPro" id="IPR010119">
    <property type="entry name" value="Gluconeogen_factor"/>
</dbReference>
<dbReference type="PANTHER" id="PTHR30135:SF3">
    <property type="entry name" value="GLUCONEOGENESIS FACTOR-RELATED"/>
    <property type="match status" value="1"/>
</dbReference>
<feature type="transmembrane region" description="Helical" evidence="3">
    <location>
        <begin position="83"/>
        <end position="104"/>
    </location>
</feature>
<keyword evidence="3" id="KW-0472">Membrane</keyword>
<dbReference type="GO" id="GO:0005737">
    <property type="term" value="C:cytoplasm"/>
    <property type="evidence" value="ECO:0007669"/>
    <property type="project" value="UniProtKB-SubCell"/>
</dbReference>
<dbReference type="GO" id="GO:0008360">
    <property type="term" value="P:regulation of cell shape"/>
    <property type="evidence" value="ECO:0007669"/>
    <property type="project" value="UniProtKB-UniRule"/>
</dbReference>
<gene>
    <name evidence="4" type="primary">yvcK</name>
    <name evidence="4" type="ORF">ENS82_11410</name>
</gene>
<dbReference type="SUPFAM" id="SSF142338">
    <property type="entry name" value="CofD-like"/>
    <property type="match status" value="1"/>
</dbReference>
<organism evidence="4">
    <name type="scientific">Meiothermus ruber</name>
    <dbReference type="NCBI Taxonomy" id="277"/>
    <lineage>
        <taxon>Bacteria</taxon>
        <taxon>Thermotogati</taxon>
        <taxon>Deinococcota</taxon>
        <taxon>Deinococci</taxon>
        <taxon>Thermales</taxon>
        <taxon>Thermaceae</taxon>
        <taxon>Meiothermus</taxon>
    </lineage>
</organism>